<feature type="domain" description="Peptidase C1A papain C-terminal" evidence="1">
    <location>
        <begin position="206"/>
        <end position="312"/>
    </location>
</feature>
<comment type="caution">
    <text evidence="2">The sequence shown here is derived from an EMBL/GenBank/DDBJ whole genome shotgun (WGS) entry which is preliminary data.</text>
</comment>
<dbReference type="Proteomes" id="UP001231189">
    <property type="component" value="Unassembled WGS sequence"/>
</dbReference>
<keyword evidence="3" id="KW-1185">Reference proteome</keyword>
<gene>
    <name evidence="2" type="ORF">QYE76_051683</name>
</gene>
<dbReference type="GO" id="GO:0006508">
    <property type="term" value="P:proteolysis"/>
    <property type="evidence" value="ECO:0007669"/>
    <property type="project" value="InterPro"/>
</dbReference>
<sequence>MTPKRFKRSTLKLGFLTWLHPARSRSSRVRKKKNTAELLEEENTIVSCPGLVIWRGTRSTQDYTESWTCDSCEVLNNPTKHLVFDLPAFHCSICKQRRYTDFDVCYNDVRLHDDAQIIRRILQQTKDECMAYAWISAIEIVDAIWGFLMGKTEPSILEEPDLIEKVAREREKIKKSNKKLPRASRVDIGSSKTSSKMLSIYGEVAQKYGIKEKAKEDNEVRKPYKIGETITIPAGNFSAICEAIANGFPVVAFINGGKKLEHLKFGQVYKAPSDEKFKRKGFRHVETHAIVLVGAGRSKGVDYFHFLSSWSPMYCLRMSKDRKISRGGIGKVRASDVLPDPIMVKPDYNVN</sequence>
<evidence type="ECO:0000259" key="1">
    <source>
        <dbReference type="Pfam" id="PF00112"/>
    </source>
</evidence>
<accession>A0AAD8STI4</accession>
<dbReference type="AlphaFoldDB" id="A0AAD8STI4"/>
<reference evidence="2" key="1">
    <citation type="submission" date="2023-07" db="EMBL/GenBank/DDBJ databases">
        <title>A chromosome-level genome assembly of Lolium multiflorum.</title>
        <authorList>
            <person name="Chen Y."/>
            <person name="Copetti D."/>
            <person name="Kolliker R."/>
            <person name="Studer B."/>
        </authorList>
    </citation>
    <scope>NUCLEOTIDE SEQUENCE</scope>
    <source>
        <strain evidence="2">02402/16</strain>
        <tissue evidence="2">Leaf</tissue>
    </source>
</reference>
<dbReference type="GO" id="GO:0008234">
    <property type="term" value="F:cysteine-type peptidase activity"/>
    <property type="evidence" value="ECO:0007669"/>
    <property type="project" value="InterPro"/>
</dbReference>
<proteinExistence type="predicted"/>
<dbReference type="Gene3D" id="3.90.70.10">
    <property type="entry name" value="Cysteine proteinases"/>
    <property type="match status" value="1"/>
</dbReference>
<name>A0AAD8STI4_LOLMU</name>
<dbReference type="InterPro" id="IPR038765">
    <property type="entry name" value="Papain-like_cys_pep_sf"/>
</dbReference>
<organism evidence="2 3">
    <name type="scientific">Lolium multiflorum</name>
    <name type="common">Italian ryegrass</name>
    <name type="synonym">Lolium perenne subsp. multiflorum</name>
    <dbReference type="NCBI Taxonomy" id="4521"/>
    <lineage>
        <taxon>Eukaryota</taxon>
        <taxon>Viridiplantae</taxon>
        <taxon>Streptophyta</taxon>
        <taxon>Embryophyta</taxon>
        <taxon>Tracheophyta</taxon>
        <taxon>Spermatophyta</taxon>
        <taxon>Magnoliopsida</taxon>
        <taxon>Liliopsida</taxon>
        <taxon>Poales</taxon>
        <taxon>Poaceae</taxon>
        <taxon>BOP clade</taxon>
        <taxon>Pooideae</taxon>
        <taxon>Poodae</taxon>
        <taxon>Poeae</taxon>
        <taxon>Poeae Chloroplast Group 2 (Poeae type)</taxon>
        <taxon>Loliodinae</taxon>
        <taxon>Loliinae</taxon>
        <taxon>Lolium</taxon>
    </lineage>
</organism>
<dbReference type="EMBL" id="JAUUTY010000003">
    <property type="protein sequence ID" value="KAK1663524.1"/>
    <property type="molecule type" value="Genomic_DNA"/>
</dbReference>
<dbReference type="InterPro" id="IPR000668">
    <property type="entry name" value="Peptidase_C1A_C"/>
</dbReference>
<evidence type="ECO:0000313" key="2">
    <source>
        <dbReference type="EMBL" id="KAK1663524.1"/>
    </source>
</evidence>
<dbReference type="Pfam" id="PF00112">
    <property type="entry name" value="Peptidase_C1"/>
    <property type="match status" value="1"/>
</dbReference>
<protein>
    <recommendedName>
        <fullName evidence="1">Peptidase C1A papain C-terminal domain-containing protein</fullName>
    </recommendedName>
</protein>
<evidence type="ECO:0000313" key="3">
    <source>
        <dbReference type="Proteomes" id="UP001231189"/>
    </source>
</evidence>
<dbReference type="SUPFAM" id="SSF54001">
    <property type="entry name" value="Cysteine proteinases"/>
    <property type="match status" value="1"/>
</dbReference>